<evidence type="ECO:0000313" key="3">
    <source>
        <dbReference type="EMBL" id="BCL61262.1"/>
    </source>
</evidence>
<gene>
    <name evidence="3" type="ORF">DGMP_19550</name>
</gene>
<organism evidence="3 4">
    <name type="scientific">Desulfomarina profundi</name>
    <dbReference type="NCBI Taxonomy" id="2772557"/>
    <lineage>
        <taxon>Bacteria</taxon>
        <taxon>Pseudomonadati</taxon>
        <taxon>Thermodesulfobacteriota</taxon>
        <taxon>Desulfobulbia</taxon>
        <taxon>Desulfobulbales</taxon>
        <taxon>Desulfobulbaceae</taxon>
        <taxon>Desulfomarina</taxon>
    </lineage>
</organism>
<name>A0A8D5FWK7_9BACT</name>
<dbReference type="GO" id="GO:0009117">
    <property type="term" value="P:nucleotide metabolic process"/>
    <property type="evidence" value="ECO:0007669"/>
    <property type="project" value="UniProtKB-KW"/>
</dbReference>
<evidence type="ECO:0000313" key="4">
    <source>
        <dbReference type="Proteomes" id="UP000826725"/>
    </source>
</evidence>
<feature type="site" description="Important for substrate specificity" evidence="2">
    <location>
        <position position="16"/>
    </location>
</feature>
<dbReference type="HAMAP" id="MF_00528">
    <property type="entry name" value="Maf"/>
    <property type="match status" value="1"/>
</dbReference>
<dbReference type="PIRSF" id="PIRSF006305">
    <property type="entry name" value="Maf"/>
    <property type="match status" value="1"/>
</dbReference>
<sequence>MFYTNESIVLASGSPRRKKYLEDLGLTFSLYPVTINETPLPDESPGNFVLRMATEKGEAAALQHGDSWIISGDTVVCLDQNILGKPFDKAEAFTMLISLAGRAHTVRTGICLMHADKRISSCTVVETKVVFSDFDESVARAYISSGESLDKAGAYGIQGRGAFLVESIEGSYTNVVGLPLSELVNMLLQNKVIGMRNTCDHV</sequence>
<dbReference type="GO" id="GO:0005737">
    <property type="term" value="C:cytoplasm"/>
    <property type="evidence" value="ECO:0007669"/>
    <property type="project" value="UniProtKB-SubCell"/>
</dbReference>
<dbReference type="NCBIfam" id="TIGR00172">
    <property type="entry name" value="maf"/>
    <property type="match status" value="1"/>
</dbReference>
<dbReference type="Proteomes" id="UP000826725">
    <property type="component" value="Chromosome"/>
</dbReference>
<comment type="catalytic activity">
    <reaction evidence="2">
        <text>dTTP + H2O = dTMP + diphosphate + H(+)</text>
        <dbReference type="Rhea" id="RHEA:28534"/>
        <dbReference type="ChEBI" id="CHEBI:15377"/>
        <dbReference type="ChEBI" id="CHEBI:15378"/>
        <dbReference type="ChEBI" id="CHEBI:33019"/>
        <dbReference type="ChEBI" id="CHEBI:37568"/>
        <dbReference type="ChEBI" id="CHEBI:63528"/>
        <dbReference type="EC" id="3.6.1.9"/>
    </reaction>
</comment>
<proteinExistence type="inferred from homology"/>
<feature type="site" description="Important for substrate specificity" evidence="2">
    <location>
        <position position="158"/>
    </location>
</feature>
<keyword evidence="2" id="KW-0963">Cytoplasm</keyword>
<comment type="function">
    <text evidence="2">Nucleoside triphosphate pyrophosphatase that hydrolyzes dTTP and UTP. May have a dual role in cell division arrest and in preventing the incorporation of modified nucleotides into cellular nucleic acids.</text>
</comment>
<dbReference type="InterPro" id="IPR003697">
    <property type="entry name" value="Maf-like"/>
</dbReference>
<dbReference type="EMBL" id="AP024086">
    <property type="protein sequence ID" value="BCL61262.1"/>
    <property type="molecule type" value="Genomic_DNA"/>
</dbReference>
<evidence type="ECO:0000256" key="1">
    <source>
        <dbReference type="ARBA" id="ARBA00022801"/>
    </source>
</evidence>
<accession>A0A8D5FWK7</accession>
<dbReference type="PANTHER" id="PTHR43213:SF5">
    <property type="entry name" value="BIFUNCTIONAL DTTP_UTP PYROPHOSPHATASE_METHYLTRANSFERASE PROTEIN-RELATED"/>
    <property type="match status" value="1"/>
</dbReference>
<comment type="caution">
    <text evidence="2">Lacks conserved residue(s) required for the propagation of feature annotation.</text>
</comment>
<keyword evidence="1 2" id="KW-0378">Hydrolase</keyword>
<protein>
    <recommendedName>
        <fullName evidence="2">dTTP/UTP pyrophosphatase</fullName>
        <shortName evidence="2">dTTPase/UTPase</shortName>
        <ecNumber evidence="2">3.6.1.9</ecNumber>
    </recommendedName>
    <alternativeName>
        <fullName evidence="2">Nucleoside triphosphate pyrophosphatase</fullName>
    </alternativeName>
    <alternativeName>
        <fullName evidence="2">Nucleotide pyrophosphatase</fullName>
        <shortName evidence="2">Nucleotide PPase</shortName>
    </alternativeName>
</protein>
<keyword evidence="4" id="KW-1185">Reference proteome</keyword>
<dbReference type="PANTHER" id="PTHR43213">
    <property type="entry name" value="BIFUNCTIONAL DTTP/UTP PYROPHOSPHATASE/METHYLTRANSFERASE PROTEIN-RELATED"/>
    <property type="match status" value="1"/>
</dbReference>
<reference evidence="3" key="1">
    <citation type="submission" date="2020-09" db="EMBL/GenBank/DDBJ databases">
        <title>Desulfogranum mesoprofundum gen. nov., sp. nov., a novel mesophilic, sulfate-reducing chemolithoautotroph isolated from a deep-sea hydrothermal vent chimney in the Suiyo Seamount.</title>
        <authorList>
            <person name="Hashimoto Y."/>
            <person name="Nakagawa S."/>
        </authorList>
    </citation>
    <scope>NUCLEOTIDE SEQUENCE</scope>
    <source>
        <strain evidence="3">KT2</strain>
    </source>
</reference>
<dbReference type="CDD" id="cd00555">
    <property type="entry name" value="Maf"/>
    <property type="match status" value="1"/>
</dbReference>
<comment type="subcellular location">
    <subcellularLocation>
        <location evidence="2">Cytoplasm</location>
    </subcellularLocation>
</comment>
<evidence type="ECO:0000256" key="2">
    <source>
        <dbReference type="HAMAP-Rule" id="MF_00528"/>
    </source>
</evidence>
<feature type="active site" description="Proton acceptor" evidence="2">
    <location>
        <position position="73"/>
    </location>
</feature>
<comment type="similarity">
    <text evidence="2">Belongs to the Maf family. YhdE subfamily.</text>
</comment>
<dbReference type="KEGG" id="dbk:DGMP_19550"/>
<keyword evidence="2" id="KW-0546">Nucleotide metabolism</keyword>
<comment type="cofactor">
    <cofactor evidence="2">
        <name>a divalent metal cation</name>
        <dbReference type="ChEBI" id="CHEBI:60240"/>
    </cofactor>
</comment>
<comment type="catalytic activity">
    <reaction evidence="2">
        <text>UTP + H2O = UMP + diphosphate + H(+)</text>
        <dbReference type="Rhea" id="RHEA:29395"/>
        <dbReference type="ChEBI" id="CHEBI:15377"/>
        <dbReference type="ChEBI" id="CHEBI:15378"/>
        <dbReference type="ChEBI" id="CHEBI:33019"/>
        <dbReference type="ChEBI" id="CHEBI:46398"/>
        <dbReference type="ChEBI" id="CHEBI:57865"/>
        <dbReference type="EC" id="3.6.1.9"/>
    </reaction>
</comment>
<feature type="site" description="Important for substrate specificity" evidence="2">
    <location>
        <position position="74"/>
    </location>
</feature>
<dbReference type="EC" id="3.6.1.9" evidence="2"/>
<dbReference type="AlphaFoldDB" id="A0A8D5FWK7"/>
<dbReference type="GO" id="GO:0047429">
    <property type="term" value="F:nucleoside triphosphate diphosphatase activity"/>
    <property type="evidence" value="ECO:0007669"/>
    <property type="project" value="UniProtKB-EC"/>
</dbReference>
<dbReference type="Pfam" id="PF02545">
    <property type="entry name" value="Maf"/>
    <property type="match status" value="1"/>
</dbReference>